<evidence type="ECO:0000256" key="5">
    <source>
        <dbReference type="ARBA" id="ARBA00022801"/>
    </source>
</evidence>
<reference evidence="10" key="1">
    <citation type="submission" date="2019-12" db="EMBL/GenBank/DDBJ databases">
        <authorList>
            <person name="Scholes J."/>
        </authorList>
    </citation>
    <scope>NUCLEOTIDE SEQUENCE</scope>
</reference>
<feature type="non-terminal residue" evidence="10">
    <location>
        <position position="245"/>
    </location>
</feature>
<comment type="similarity">
    <text evidence="2 9">Belongs to the glycosyl hydrolase 28 family.</text>
</comment>
<evidence type="ECO:0000313" key="10">
    <source>
        <dbReference type="EMBL" id="CAA0806944.1"/>
    </source>
</evidence>
<dbReference type="Gene3D" id="2.160.20.10">
    <property type="entry name" value="Single-stranded right-handed beta-helix, Pectin lyase-like"/>
    <property type="match status" value="1"/>
</dbReference>
<dbReference type="SMART" id="SM00710">
    <property type="entry name" value="PbH1"/>
    <property type="match status" value="6"/>
</dbReference>
<name>A0A9N7MGN0_STRHE</name>
<evidence type="ECO:0000256" key="4">
    <source>
        <dbReference type="ARBA" id="ARBA00022525"/>
    </source>
</evidence>
<gene>
    <name evidence="10" type="ORF">SHERM_09821</name>
</gene>
<dbReference type="OrthoDB" id="187139at2759"/>
<evidence type="ECO:0000256" key="2">
    <source>
        <dbReference type="ARBA" id="ARBA00008834"/>
    </source>
</evidence>
<dbReference type="PROSITE" id="PS00502">
    <property type="entry name" value="POLYGALACTURONASE"/>
    <property type="match status" value="1"/>
</dbReference>
<comment type="subcellular location">
    <subcellularLocation>
        <location evidence="1">Secreted</location>
        <location evidence="1">Cell wall</location>
    </subcellularLocation>
</comment>
<dbReference type="EMBL" id="CACSLK010000984">
    <property type="protein sequence ID" value="CAA0806944.1"/>
    <property type="molecule type" value="Genomic_DNA"/>
</dbReference>
<evidence type="ECO:0000256" key="1">
    <source>
        <dbReference type="ARBA" id="ARBA00004191"/>
    </source>
</evidence>
<evidence type="ECO:0000256" key="3">
    <source>
        <dbReference type="ARBA" id="ARBA00022512"/>
    </source>
</evidence>
<organism evidence="10 11">
    <name type="scientific">Striga hermonthica</name>
    <name type="common">Purple witchweed</name>
    <name type="synonym">Buchnera hermonthica</name>
    <dbReference type="NCBI Taxonomy" id="68872"/>
    <lineage>
        <taxon>Eukaryota</taxon>
        <taxon>Viridiplantae</taxon>
        <taxon>Streptophyta</taxon>
        <taxon>Embryophyta</taxon>
        <taxon>Tracheophyta</taxon>
        <taxon>Spermatophyta</taxon>
        <taxon>Magnoliopsida</taxon>
        <taxon>eudicotyledons</taxon>
        <taxon>Gunneridae</taxon>
        <taxon>Pentapetalae</taxon>
        <taxon>asterids</taxon>
        <taxon>lamiids</taxon>
        <taxon>Lamiales</taxon>
        <taxon>Orobanchaceae</taxon>
        <taxon>Buchnereae</taxon>
        <taxon>Striga</taxon>
    </lineage>
</organism>
<protein>
    <submittedName>
        <fullName evidence="10">Polygalacturonase QRT2</fullName>
    </submittedName>
</protein>
<keyword evidence="7" id="KW-0961">Cell wall biogenesis/degradation</keyword>
<dbReference type="GO" id="GO:0005975">
    <property type="term" value="P:carbohydrate metabolic process"/>
    <property type="evidence" value="ECO:0007669"/>
    <property type="project" value="InterPro"/>
</dbReference>
<keyword evidence="3" id="KW-0134">Cell wall</keyword>
<dbReference type="AlphaFoldDB" id="A0A9N7MGN0"/>
<comment type="caution">
    <text evidence="10">The sequence shown here is derived from an EMBL/GenBank/DDBJ whole genome shotgun (WGS) entry which is preliminary data.</text>
</comment>
<dbReference type="InterPro" id="IPR006626">
    <property type="entry name" value="PbH1"/>
</dbReference>
<dbReference type="Pfam" id="PF00295">
    <property type="entry name" value="Glyco_hydro_28"/>
    <property type="match status" value="1"/>
</dbReference>
<keyword evidence="4" id="KW-0964">Secreted</keyword>
<dbReference type="InterPro" id="IPR011050">
    <property type="entry name" value="Pectin_lyase_fold/virulence"/>
</dbReference>
<sequence>ALTFSKCTNLRVSNLKTLDPQQIHIVIQDCDGVEASNLLVVAPEKSPNTDGIHITRSSNVKVHDSTIGTGDDCISIVSGTKNVEVSNIVCGPGHGISIGSLGVDNSASSVSNVHVTGAVLTGTTNGARIKTWQGGSGYAMNIVYDNIVMKNVSNPIIIDQNYCDKGKDCQKAASGVQIQNVVFSDISGTSATKDAITLDCSESVPCRNIILENVKLSAVKAGPKVDAVCTNINQTLLINTSPTCF</sequence>
<dbReference type="Proteomes" id="UP001153555">
    <property type="component" value="Unassembled WGS sequence"/>
</dbReference>
<evidence type="ECO:0000256" key="8">
    <source>
        <dbReference type="PROSITE-ProRule" id="PRU10052"/>
    </source>
</evidence>
<dbReference type="GO" id="GO:0004650">
    <property type="term" value="F:polygalacturonase activity"/>
    <property type="evidence" value="ECO:0007669"/>
    <property type="project" value="InterPro"/>
</dbReference>
<proteinExistence type="inferred from homology"/>
<evidence type="ECO:0000256" key="9">
    <source>
        <dbReference type="RuleBase" id="RU361169"/>
    </source>
</evidence>
<dbReference type="InterPro" id="IPR012334">
    <property type="entry name" value="Pectin_lyas_fold"/>
</dbReference>
<feature type="active site" evidence="8">
    <location>
        <position position="94"/>
    </location>
</feature>
<keyword evidence="5 9" id="KW-0378">Hydrolase</keyword>
<dbReference type="GO" id="GO:0071555">
    <property type="term" value="P:cell wall organization"/>
    <property type="evidence" value="ECO:0007669"/>
    <property type="project" value="UniProtKB-KW"/>
</dbReference>
<dbReference type="PANTHER" id="PTHR31375">
    <property type="match status" value="1"/>
</dbReference>
<dbReference type="InterPro" id="IPR000743">
    <property type="entry name" value="Glyco_hydro_28"/>
</dbReference>
<evidence type="ECO:0000256" key="7">
    <source>
        <dbReference type="ARBA" id="ARBA00023316"/>
    </source>
</evidence>
<keyword evidence="11" id="KW-1185">Reference proteome</keyword>
<evidence type="ECO:0000313" key="11">
    <source>
        <dbReference type="Proteomes" id="UP001153555"/>
    </source>
</evidence>
<keyword evidence="6 9" id="KW-0326">Glycosidase</keyword>
<dbReference type="SUPFAM" id="SSF51126">
    <property type="entry name" value="Pectin lyase-like"/>
    <property type="match status" value="1"/>
</dbReference>
<evidence type="ECO:0000256" key="6">
    <source>
        <dbReference type="ARBA" id="ARBA00023295"/>
    </source>
</evidence>
<accession>A0A9N7MGN0</accession>